<dbReference type="Pfam" id="PF10151">
    <property type="entry name" value="TMEM214"/>
    <property type="match status" value="1"/>
</dbReference>
<evidence type="ECO:0000256" key="6">
    <source>
        <dbReference type="ARBA" id="ARBA00022824"/>
    </source>
</evidence>
<comment type="function">
    <text evidence="10">Critical mediator, in cooperation with CASP4, of endoplasmic reticulum-stress induced apoptosis. Required or the activation of CASP4 following endoplasmic reticulum stress.</text>
</comment>
<evidence type="ECO:0000256" key="3">
    <source>
        <dbReference type="ARBA" id="ARBA00011720"/>
    </source>
</evidence>
<dbReference type="EMBL" id="VXIV02001789">
    <property type="protein sequence ID" value="KAF6029745.1"/>
    <property type="molecule type" value="Genomic_DNA"/>
</dbReference>
<evidence type="ECO:0000256" key="4">
    <source>
        <dbReference type="ARBA" id="ARBA00022692"/>
    </source>
</evidence>
<comment type="subunit">
    <text evidence="3">Constitutively interacts with CASP4; required for the localization of procaspase 4 to the ER.</text>
</comment>
<feature type="region of interest" description="Disordered" evidence="11">
    <location>
        <begin position="1"/>
        <end position="92"/>
    </location>
</feature>
<gene>
    <name evidence="12" type="ORF">EB796_011953</name>
</gene>
<dbReference type="OrthoDB" id="10022292at2759"/>
<dbReference type="AlphaFoldDB" id="A0A7J7JV44"/>
<evidence type="ECO:0000313" key="13">
    <source>
        <dbReference type="Proteomes" id="UP000593567"/>
    </source>
</evidence>
<dbReference type="GO" id="GO:0005789">
    <property type="term" value="C:endoplasmic reticulum membrane"/>
    <property type="evidence" value="ECO:0007669"/>
    <property type="project" value="UniProtKB-SubCell"/>
</dbReference>
<dbReference type="GO" id="GO:0005794">
    <property type="term" value="C:Golgi apparatus"/>
    <property type="evidence" value="ECO:0007669"/>
    <property type="project" value="TreeGrafter"/>
</dbReference>
<dbReference type="PANTHER" id="PTHR13448:SF0">
    <property type="entry name" value="TRANSMEMBRANE PROTEIN 214"/>
    <property type="match status" value="1"/>
</dbReference>
<sequence length="333" mass="36836">MSENWVTVSSKSIKKPSQVQKKQNGSASVSKPTYSDAPKAPVFGEKSQFDALTVVNKKSRPPTPKADGDVAKPKSSIPRPSKKDGAKKSGAKHTLEAVAPTLSGQQFEELYQKNRELFPDNPLTWLKDLTGNLNLKLDQLGQANPVFSGQPEDYPSCLIKPEVKKVLNKSIRDCSFDMLQVFVEQLIQSITTDMSKGFSVYGSQIVAQILLKYKPQLSALQTKKFQELVIANKNFPAKCQTIMWVLGQGGVHNLDVGLKVWSAVMLPVIEVKALAPYAVEYLTKLLKKHADGVDKVGSVIDMQQYFLVFDATFADNFSLHASLRKVMRGIILH</sequence>
<evidence type="ECO:0000256" key="8">
    <source>
        <dbReference type="ARBA" id="ARBA00023136"/>
    </source>
</evidence>
<comment type="caution">
    <text evidence="12">The sequence shown here is derived from an EMBL/GenBank/DDBJ whole genome shotgun (WGS) entry which is preliminary data.</text>
</comment>
<dbReference type="InterPro" id="IPR019308">
    <property type="entry name" value="TMEM214"/>
</dbReference>
<evidence type="ECO:0000256" key="1">
    <source>
        <dbReference type="ARBA" id="ARBA00004477"/>
    </source>
</evidence>
<evidence type="ECO:0000256" key="2">
    <source>
        <dbReference type="ARBA" id="ARBA00007984"/>
    </source>
</evidence>
<dbReference type="PANTHER" id="PTHR13448">
    <property type="entry name" value="TRANSMEMBRANE PROTEIN 214"/>
    <property type="match status" value="1"/>
</dbReference>
<keyword evidence="4" id="KW-0812">Transmembrane</keyword>
<evidence type="ECO:0000313" key="12">
    <source>
        <dbReference type="EMBL" id="KAF6029745.1"/>
    </source>
</evidence>
<keyword evidence="9" id="KW-0325">Glycoprotein</keyword>
<evidence type="ECO:0000256" key="7">
    <source>
        <dbReference type="ARBA" id="ARBA00022989"/>
    </source>
</evidence>
<evidence type="ECO:0000256" key="5">
    <source>
        <dbReference type="ARBA" id="ARBA00022703"/>
    </source>
</evidence>
<keyword evidence="6" id="KW-0256">Endoplasmic reticulum</keyword>
<proteinExistence type="inferred from homology"/>
<organism evidence="12 13">
    <name type="scientific">Bugula neritina</name>
    <name type="common">Brown bryozoan</name>
    <name type="synonym">Sertularia neritina</name>
    <dbReference type="NCBI Taxonomy" id="10212"/>
    <lineage>
        <taxon>Eukaryota</taxon>
        <taxon>Metazoa</taxon>
        <taxon>Spiralia</taxon>
        <taxon>Lophotrochozoa</taxon>
        <taxon>Bryozoa</taxon>
        <taxon>Gymnolaemata</taxon>
        <taxon>Cheilostomatida</taxon>
        <taxon>Flustrina</taxon>
        <taxon>Buguloidea</taxon>
        <taxon>Bugulidae</taxon>
        <taxon>Bugula</taxon>
    </lineage>
</organism>
<comment type="similarity">
    <text evidence="2">Belongs to the TMEM214 family.</text>
</comment>
<comment type="subcellular location">
    <subcellularLocation>
        <location evidence="1">Endoplasmic reticulum membrane</location>
        <topology evidence="1">Multi-pass membrane protein</topology>
    </subcellularLocation>
</comment>
<feature type="compositionally biased region" description="Polar residues" evidence="11">
    <location>
        <begin position="1"/>
        <end position="33"/>
    </location>
</feature>
<keyword evidence="7" id="KW-1133">Transmembrane helix</keyword>
<protein>
    <submittedName>
        <fullName evidence="12">TMEM214</fullName>
    </submittedName>
</protein>
<keyword evidence="13" id="KW-1185">Reference proteome</keyword>
<reference evidence="12" key="1">
    <citation type="submission" date="2020-06" db="EMBL/GenBank/DDBJ databases">
        <title>Draft genome of Bugula neritina, a colonial animal packing powerful symbionts and potential medicines.</title>
        <authorList>
            <person name="Rayko M."/>
        </authorList>
    </citation>
    <scope>NUCLEOTIDE SEQUENCE [LARGE SCALE GENOMIC DNA]</scope>
    <source>
        <strain evidence="12">Kwan_BN1</strain>
    </source>
</reference>
<name>A0A7J7JV44_BUGNE</name>
<keyword evidence="5" id="KW-0053">Apoptosis</keyword>
<keyword evidence="8" id="KW-0472">Membrane</keyword>
<evidence type="ECO:0000256" key="11">
    <source>
        <dbReference type="SAM" id="MobiDB-lite"/>
    </source>
</evidence>
<dbReference type="GO" id="GO:0006915">
    <property type="term" value="P:apoptotic process"/>
    <property type="evidence" value="ECO:0007669"/>
    <property type="project" value="UniProtKB-KW"/>
</dbReference>
<evidence type="ECO:0000256" key="10">
    <source>
        <dbReference type="ARBA" id="ARBA00024938"/>
    </source>
</evidence>
<evidence type="ECO:0000256" key="9">
    <source>
        <dbReference type="ARBA" id="ARBA00023180"/>
    </source>
</evidence>
<dbReference type="Proteomes" id="UP000593567">
    <property type="component" value="Unassembled WGS sequence"/>
</dbReference>
<accession>A0A7J7JV44</accession>